<reference evidence="3 4" key="1">
    <citation type="submission" date="2018-10" db="EMBL/GenBank/DDBJ databases">
        <title>Sinomicrobium pectinilyticum sp. nov., a pectinase-producing bacterium isolated from alkaline and saline soil, and emended description of the genus Sinomicrobium.</title>
        <authorList>
            <person name="Cheng B."/>
            <person name="Li C."/>
            <person name="Lai Q."/>
            <person name="Du M."/>
            <person name="Shao Z."/>
            <person name="Xu P."/>
            <person name="Yang C."/>
        </authorList>
    </citation>
    <scope>NUCLEOTIDE SEQUENCE [LARGE SCALE GENOMIC DNA]</scope>
    <source>
        <strain evidence="3 4">5DNS001</strain>
    </source>
</reference>
<comment type="caution">
    <text evidence="3">The sequence shown here is derived from an EMBL/GenBank/DDBJ whole genome shotgun (WGS) entry which is preliminary data.</text>
</comment>
<dbReference type="Gene3D" id="3.40.50.620">
    <property type="entry name" value="HUPs"/>
    <property type="match status" value="2"/>
</dbReference>
<evidence type="ECO:0000256" key="1">
    <source>
        <dbReference type="ARBA" id="ARBA00008791"/>
    </source>
</evidence>
<name>A0A3N0DHZ3_SINP1</name>
<dbReference type="InterPro" id="IPR006016">
    <property type="entry name" value="UspA"/>
</dbReference>
<comment type="similarity">
    <text evidence="1">Belongs to the universal stress protein A family.</text>
</comment>
<evidence type="ECO:0000313" key="3">
    <source>
        <dbReference type="EMBL" id="RNL75289.1"/>
    </source>
</evidence>
<organism evidence="3 4">
    <name type="scientific">Sinomicrobium pectinilyticum</name>
    <dbReference type="NCBI Taxonomy" id="1084421"/>
    <lineage>
        <taxon>Bacteria</taxon>
        <taxon>Pseudomonadati</taxon>
        <taxon>Bacteroidota</taxon>
        <taxon>Flavobacteriia</taxon>
        <taxon>Flavobacteriales</taxon>
        <taxon>Flavobacteriaceae</taxon>
        <taxon>Sinomicrobium</taxon>
    </lineage>
</organism>
<sequence length="272" mass="32015">MMKKILLPTDFSDNAWNAIVYALKMFKDESCEFHVLHTYYPAFYEADYYEMIDDTLTGLRSTMDKIEKEFPNTNHRFYSRSDFDLLTDEIRDITEEQHTDMIVMGTKGATGARRILFGSNTVFVMRKATIPVLAVPDEYGFKGIKRILFATDYLKLYKREELYPLIDIAEKHGAKITVFHVDHDMEPEKNEEKVQELLLDLFKGTDFDFITVLDQEIPEAIRDHIEDHHYDVLAMVHRKYSFIERLLLRQNVENLGFHLDIPLLVLRSKEDT</sequence>
<dbReference type="PRINTS" id="PR01438">
    <property type="entry name" value="UNVRSLSTRESS"/>
</dbReference>
<dbReference type="SUPFAM" id="SSF52402">
    <property type="entry name" value="Adenine nucleotide alpha hydrolases-like"/>
    <property type="match status" value="2"/>
</dbReference>
<dbReference type="Proteomes" id="UP000267469">
    <property type="component" value="Unassembled WGS sequence"/>
</dbReference>
<gene>
    <name evidence="3" type="ORF">ED312_21520</name>
</gene>
<protein>
    <submittedName>
        <fullName evidence="3">Universal stress protein</fullName>
    </submittedName>
</protein>
<dbReference type="AlphaFoldDB" id="A0A3N0DHZ3"/>
<dbReference type="InterPro" id="IPR014729">
    <property type="entry name" value="Rossmann-like_a/b/a_fold"/>
</dbReference>
<dbReference type="PANTHER" id="PTHR46268">
    <property type="entry name" value="STRESS RESPONSE PROTEIN NHAX"/>
    <property type="match status" value="1"/>
</dbReference>
<dbReference type="RefSeq" id="WP_123218087.1">
    <property type="nucleotide sequence ID" value="NZ_RJTM01000168.1"/>
</dbReference>
<feature type="domain" description="UspA" evidence="2">
    <location>
        <begin position="1"/>
        <end position="136"/>
    </location>
</feature>
<dbReference type="EMBL" id="RJTM01000168">
    <property type="protein sequence ID" value="RNL75289.1"/>
    <property type="molecule type" value="Genomic_DNA"/>
</dbReference>
<accession>A0A3N0DHZ3</accession>
<dbReference type="Pfam" id="PF00582">
    <property type="entry name" value="Usp"/>
    <property type="match status" value="2"/>
</dbReference>
<dbReference type="CDD" id="cd00293">
    <property type="entry name" value="USP-like"/>
    <property type="match status" value="1"/>
</dbReference>
<evidence type="ECO:0000259" key="2">
    <source>
        <dbReference type="Pfam" id="PF00582"/>
    </source>
</evidence>
<keyword evidence="4" id="KW-1185">Reference proteome</keyword>
<dbReference type="OrthoDB" id="9788959at2"/>
<dbReference type="PANTHER" id="PTHR46268:SF6">
    <property type="entry name" value="UNIVERSAL STRESS PROTEIN UP12"/>
    <property type="match status" value="1"/>
</dbReference>
<evidence type="ECO:0000313" key="4">
    <source>
        <dbReference type="Proteomes" id="UP000267469"/>
    </source>
</evidence>
<proteinExistence type="inferred from homology"/>
<dbReference type="InterPro" id="IPR006015">
    <property type="entry name" value="Universal_stress_UspA"/>
</dbReference>
<feature type="domain" description="UspA" evidence="2">
    <location>
        <begin position="144"/>
        <end position="267"/>
    </location>
</feature>